<feature type="binding site" evidence="11">
    <location>
        <position position="290"/>
    </location>
    <ligand>
        <name>substrate</name>
    </ligand>
</feature>
<comment type="catalytic activity">
    <reaction evidence="10 11">
        <text>shikimate + ATP = 3-phosphoshikimate + ADP + H(+)</text>
        <dbReference type="Rhea" id="RHEA:13121"/>
        <dbReference type="ChEBI" id="CHEBI:15378"/>
        <dbReference type="ChEBI" id="CHEBI:30616"/>
        <dbReference type="ChEBI" id="CHEBI:36208"/>
        <dbReference type="ChEBI" id="CHEBI:145989"/>
        <dbReference type="ChEBI" id="CHEBI:456216"/>
        <dbReference type="EC" id="2.7.1.71"/>
    </reaction>
</comment>
<feature type="binding site" evidence="11">
    <location>
        <position position="335"/>
    </location>
    <ligand>
        <name>substrate</name>
    </ligand>
</feature>
<feature type="binding site" evidence="11">
    <location>
        <position position="272"/>
    </location>
    <ligand>
        <name>Mg(2+)</name>
        <dbReference type="ChEBI" id="CHEBI:18420"/>
    </ligand>
</feature>
<keyword evidence="5 11" id="KW-0808">Transferase</keyword>
<name>A0A380NND3_9FIRM</name>
<dbReference type="Pfam" id="PF01202">
    <property type="entry name" value="SKI"/>
    <property type="match status" value="1"/>
</dbReference>
<dbReference type="EMBL" id="UHIO01000001">
    <property type="protein sequence ID" value="SUP44057.1"/>
    <property type="molecule type" value="Genomic_DNA"/>
</dbReference>
<keyword evidence="11" id="KW-0963">Cytoplasm</keyword>
<dbReference type="Proteomes" id="UP000255367">
    <property type="component" value="Unassembled WGS sequence"/>
</dbReference>
<dbReference type="CDD" id="cd01065">
    <property type="entry name" value="NAD_bind_Shikimate_DH"/>
    <property type="match status" value="1"/>
</dbReference>
<keyword evidence="11" id="KW-0479">Metal-binding</keyword>
<keyword evidence="8 11" id="KW-0067">ATP-binding</keyword>
<feature type="binding site" evidence="11">
    <location>
        <position position="385"/>
    </location>
    <ligand>
        <name>substrate</name>
    </ligand>
</feature>
<comment type="subunit">
    <text evidence="11">Monomer.</text>
</comment>
<dbReference type="AlphaFoldDB" id="A0A380NND3"/>
<dbReference type="PROSITE" id="PS01128">
    <property type="entry name" value="SHIKIMATE_KINASE"/>
    <property type="match status" value="1"/>
</dbReference>
<dbReference type="PRINTS" id="PR01100">
    <property type="entry name" value="SHIKIMTKNASE"/>
</dbReference>
<evidence type="ECO:0000256" key="10">
    <source>
        <dbReference type="ARBA" id="ARBA00048567"/>
    </source>
</evidence>
<comment type="caution">
    <text evidence="11">Lacks conserved residue(s) required for the propagation of feature annotation.</text>
</comment>
<dbReference type="GO" id="GO:0000287">
    <property type="term" value="F:magnesium ion binding"/>
    <property type="evidence" value="ECO:0007669"/>
    <property type="project" value="UniProtKB-UniRule"/>
</dbReference>
<evidence type="ECO:0000256" key="2">
    <source>
        <dbReference type="ARBA" id="ARBA00004871"/>
    </source>
</evidence>
<dbReference type="GO" id="GO:0019632">
    <property type="term" value="P:shikimate metabolic process"/>
    <property type="evidence" value="ECO:0007669"/>
    <property type="project" value="TreeGrafter"/>
</dbReference>
<dbReference type="GO" id="GO:0005524">
    <property type="term" value="F:ATP binding"/>
    <property type="evidence" value="ECO:0007669"/>
    <property type="project" value="UniProtKB-UniRule"/>
</dbReference>
<evidence type="ECO:0000256" key="4">
    <source>
        <dbReference type="ARBA" id="ARBA00022605"/>
    </source>
</evidence>
<dbReference type="RefSeq" id="WP_115310612.1">
    <property type="nucleotide sequence ID" value="NZ_UHIO01000001.1"/>
</dbReference>
<evidence type="ECO:0000313" key="14">
    <source>
        <dbReference type="Proteomes" id="UP000255367"/>
    </source>
</evidence>
<dbReference type="GO" id="GO:0050661">
    <property type="term" value="F:NADP binding"/>
    <property type="evidence" value="ECO:0007669"/>
    <property type="project" value="TreeGrafter"/>
</dbReference>
<dbReference type="InterPro" id="IPR000623">
    <property type="entry name" value="Shikimate_kinase/TSH1"/>
</dbReference>
<evidence type="ECO:0000256" key="1">
    <source>
        <dbReference type="ARBA" id="ARBA00004842"/>
    </source>
</evidence>
<dbReference type="GO" id="GO:0009073">
    <property type="term" value="P:aromatic amino acid family biosynthetic process"/>
    <property type="evidence" value="ECO:0007669"/>
    <property type="project" value="UniProtKB-KW"/>
</dbReference>
<evidence type="ECO:0000259" key="12">
    <source>
        <dbReference type="Pfam" id="PF08501"/>
    </source>
</evidence>
<dbReference type="GO" id="GO:0004764">
    <property type="term" value="F:shikimate 3-dehydrogenase (NADP+) activity"/>
    <property type="evidence" value="ECO:0007669"/>
    <property type="project" value="InterPro"/>
</dbReference>
<feature type="domain" description="Shikimate dehydrogenase substrate binding N-terminal" evidence="12">
    <location>
        <begin position="12"/>
        <end position="85"/>
    </location>
</feature>
<dbReference type="Gene3D" id="3.40.50.10860">
    <property type="entry name" value="Leucine Dehydrogenase, chain A, domain 1"/>
    <property type="match status" value="1"/>
</dbReference>
<evidence type="ECO:0000256" key="11">
    <source>
        <dbReference type="HAMAP-Rule" id="MF_00109"/>
    </source>
</evidence>
<dbReference type="SUPFAM" id="SSF53223">
    <property type="entry name" value="Aminoacid dehydrogenase-like, N-terminal domain"/>
    <property type="match status" value="1"/>
</dbReference>
<feature type="binding site" evidence="11">
    <location>
        <position position="368"/>
    </location>
    <ligand>
        <name>ATP</name>
        <dbReference type="ChEBI" id="CHEBI:30616"/>
    </ligand>
</feature>
<dbReference type="GO" id="GO:0004765">
    <property type="term" value="F:shikimate kinase activity"/>
    <property type="evidence" value="ECO:0007669"/>
    <property type="project" value="UniProtKB-UniRule"/>
</dbReference>
<protein>
    <recommendedName>
        <fullName evidence="3 11">Shikimate kinase</fullName>
        <shortName evidence="11">SK</shortName>
        <ecNumber evidence="3 11">2.7.1.71</ecNumber>
    </recommendedName>
</protein>
<dbReference type="PANTHER" id="PTHR21089">
    <property type="entry name" value="SHIKIMATE DEHYDROGENASE"/>
    <property type="match status" value="1"/>
</dbReference>
<evidence type="ECO:0000313" key="13">
    <source>
        <dbReference type="EMBL" id="SUP44057.1"/>
    </source>
</evidence>
<dbReference type="UniPathway" id="UPA00053">
    <property type="reaction ID" value="UER00088"/>
</dbReference>
<evidence type="ECO:0000256" key="3">
    <source>
        <dbReference type="ARBA" id="ARBA00012154"/>
    </source>
</evidence>
<evidence type="ECO:0000256" key="6">
    <source>
        <dbReference type="ARBA" id="ARBA00022741"/>
    </source>
</evidence>
<keyword evidence="9 11" id="KW-0057">Aromatic amino acid biosynthesis</keyword>
<comment type="pathway">
    <text evidence="1 11">Metabolic intermediate biosynthesis; chorismate biosynthesis; chorismate from D-erythrose 4-phosphate and phosphoenolpyruvate: step 5/7.</text>
</comment>
<dbReference type="GO" id="GO:0008652">
    <property type="term" value="P:amino acid biosynthetic process"/>
    <property type="evidence" value="ECO:0007669"/>
    <property type="project" value="UniProtKB-KW"/>
</dbReference>
<dbReference type="HAMAP" id="MF_00109">
    <property type="entry name" value="Shikimate_kinase"/>
    <property type="match status" value="1"/>
</dbReference>
<evidence type="ECO:0000256" key="7">
    <source>
        <dbReference type="ARBA" id="ARBA00022777"/>
    </source>
</evidence>
<evidence type="ECO:0000256" key="9">
    <source>
        <dbReference type="ARBA" id="ARBA00023141"/>
    </source>
</evidence>
<keyword evidence="11" id="KW-0460">Magnesium</keyword>
<dbReference type="InterPro" id="IPR023000">
    <property type="entry name" value="Shikimate_kinase_CS"/>
</dbReference>
<accession>A0A380NND3</accession>
<dbReference type="InterPro" id="IPR013708">
    <property type="entry name" value="Shikimate_DH-bd_N"/>
</dbReference>
<dbReference type="InterPro" id="IPR022893">
    <property type="entry name" value="Shikimate_DH_fam"/>
</dbReference>
<comment type="cofactor">
    <cofactor evidence="11">
        <name>Mg(2+)</name>
        <dbReference type="ChEBI" id="CHEBI:18420"/>
    </cofactor>
    <text evidence="11">Binds 1 Mg(2+) ion per subunit.</text>
</comment>
<evidence type="ECO:0000256" key="8">
    <source>
        <dbReference type="ARBA" id="ARBA00022840"/>
    </source>
</evidence>
<comment type="subcellular location">
    <subcellularLocation>
        <location evidence="11">Cytoplasm</location>
    </subcellularLocation>
</comment>
<dbReference type="Gene3D" id="3.40.50.720">
    <property type="entry name" value="NAD(P)-binding Rossmann-like Domain"/>
    <property type="match status" value="1"/>
</dbReference>
<feature type="binding site" evidence="11">
    <location>
        <begin position="268"/>
        <end position="273"/>
    </location>
    <ligand>
        <name>ATP</name>
        <dbReference type="ChEBI" id="CHEBI:30616"/>
    </ligand>
</feature>
<dbReference type="InterPro" id="IPR027417">
    <property type="entry name" value="P-loop_NTPase"/>
</dbReference>
<organism evidence="13 14">
    <name type="scientific">Veillonella criceti</name>
    <dbReference type="NCBI Taxonomy" id="103891"/>
    <lineage>
        <taxon>Bacteria</taxon>
        <taxon>Bacillati</taxon>
        <taxon>Bacillota</taxon>
        <taxon>Negativicutes</taxon>
        <taxon>Veillonellales</taxon>
        <taxon>Veillonellaceae</taxon>
        <taxon>Veillonella</taxon>
    </lineage>
</organism>
<keyword evidence="13" id="KW-0560">Oxidoreductase</keyword>
<comment type="function">
    <text evidence="11">Catalyzes the specific phosphorylation of the 3-hydroxyl group of shikimic acid using ATP as a cosubstrate.</text>
</comment>
<dbReference type="SUPFAM" id="SSF52540">
    <property type="entry name" value="P-loop containing nucleoside triphosphate hydrolases"/>
    <property type="match status" value="1"/>
</dbReference>
<gene>
    <name evidence="13" type="primary">aroE</name>
    <name evidence="11" type="synonym">aroK</name>
    <name evidence="13" type="ORF">NCTC12020_01482</name>
</gene>
<feature type="binding site" evidence="11">
    <location>
        <position position="313"/>
    </location>
    <ligand>
        <name>substrate</name>
    </ligand>
</feature>
<keyword evidence="6 11" id="KW-0547">Nucleotide-binding</keyword>
<dbReference type="CDD" id="cd00464">
    <property type="entry name" value="SK"/>
    <property type="match status" value="1"/>
</dbReference>
<dbReference type="EC" id="2.7.1.71" evidence="3 11"/>
<dbReference type="GO" id="GO:0009423">
    <property type="term" value="P:chorismate biosynthetic process"/>
    <property type="evidence" value="ECO:0007669"/>
    <property type="project" value="UniProtKB-UniRule"/>
</dbReference>
<dbReference type="InterPro" id="IPR046346">
    <property type="entry name" value="Aminoacid_DH-like_N_sf"/>
</dbReference>
<dbReference type="Pfam" id="PF08501">
    <property type="entry name" value="Shikimate_dh_N"/>
    <property type="match status" value="1"/>
</dbReference>
<proteinExistence type="inferred from homology"/>
<dbReference type="SUPFAM" id="SSF51735">
    <property type="entry name" value="NAD(P)-binding Rossmann-fold domains"/>
    <property type="match status" value="1"/>
</dbReference>
<keyword evidence="4 11" id="KW-0028">Amino-acid biosynthesis</keyword>
<comment type="pathway">
    <text evidence="2">Metabolic intermediate biosynthesis; chorismate biosynthesis; chorismate from D-erythrose 4-phosphate and phosphoenolpyruvate: step 4/7.</text>
</comment>
<dbReference type="InterPro" id="IPR036291">
    <property type="entry name" value="NAD(P)-bd_dom_sf"/>
</dbReference>
<dbReference type="Gene3D" id="3.40.50.300">
    <property type="entry name" value="P-loop containing nucleotide triphosphate hydrolases"/>
    <property type="match status" value="1"/>
</dbReference>
<dbReference type="PANTHER" id="PTHR21089:SF1">
    <property type="entry name" value="BIFUNCTIONAL 3-DEHYDROQUINATE DEHYDRATASE_SHIKIMATE DEHYDROGENASE, CHLOROPLASTIC"/>
    <property type="match status" value="1"/>
</dbReference>
<dbReference type="InterPro" id="IPR031322">
    <property type="entry name" value="Shikimate/glucono_kinase"/>
</dbReference>
<sequence length="419" mass="46448">MSQTPVLSPYGLLGKTLGHSYSPAIHKALGNPAYALFERAPHELAQFLAQPDLKGLNVTIPYKQTVMSACQSLSDAAKRIGCVNTMVRQADNSWYGHNTDYDGFIFMLQRANITITGKKVLVLGDGATSHTVHIALEDLGAREIIHLSRKTAPFYEEAPQHAHDTEVIINTTPVGMYPNCPNQLISLADFTNLTGVVDVIYNPYRTALLIEAEQKGIPYSDGLPMLVGQAVAAATLFQKKTFTKEEAERIITQLRQEQENIILIGMPGVGKTTVGEALANRFKRPLIDCDDEFEKRYCHPGEYIATHGEADFREKETVLLQELCKTTGAIIATGGGVVTRPENYASLRQNGRIYWLQRPLTALATDNRPLSQGGLQRLETLYTIRQPLYTAFSQVCVNFTTPDEGANYIEEEYHAHFNS</sequence>
<comment type="similarity">
    <text evidence="11">Belongs to the shikimate kinase family.</text>
</comment>
<keyword evidence="7 11" id="KW-0418">Kinase</keyword>
<reference evidence="13 14" key="1">
    <citation type="submission" date="2018-06" db="EMBL/GenBank/DDBJ databases">
        <authorList>
            <consortium name="Pathogen Informatics"/>
            <person name="Doyle S."/>
        </authorList>
    </citation>
    <scope>NUCLEOTIDE SEQUENCE [LARGE SCALE GENOMIC DNA]</scope>
    <source>
        <strain evidence="13 14">NCTC12020</strain>
    </source>
</reference>
<evidence type="ECO:0000256" key="5">
    <source>
        <dbReference type="ARBA" id="ARBA00022679"/>
    </source>
</evidence>
<keyword evidence="14" id="KW-1185">Reference proteome</keyword>
<dbReference type="GO" id="GO:0005829">
    <property type="term" value="C:cytosol"/>
    <property type="evidence" value="ECO:0007669"/>
    <property type="project" value="TreeGrafter"/>
</dbReference>
<dbReference type="OrthoDB" id="9792692at2"/>